<reference evidence="1" key="1">
    <citation type="journal article" date="2023" name="Mol. Phylogenet. Evol.">
        <title>Genome-scale phylogeny and comparative genomics of the fungal order Sordariales.</title>
        <authorList>
            <person name="Hensen N."/>
            <person name="Bonometti L."/>
            <person name="Westerberg I."/>
            <person name="Brannstrom I.O."/>
            <person name="Guillou S."/>
            <person name="Cros-Aarteil S."/>
            <person name="Calhoun S."/>
            <person name="Haridas S."/>
            <person name="Kuo A."/>
            <person name="Mondo S."/>
            <person name="Pangilinan J."/>
            <person name="Riley R."/>
            <person name="LaButti K."/>
            <person name="Andreopoulos B."/>
            <person name="Lipzen A."/>
            <person name="Chen C."/>
            <person name="Yan M."/>
            <person name="Daum C."/>
            <person name="Ng V."/>
            <person name="Clum A."/>
            <person name="Steindorff A."/>
            <person name="Ohm R.A."/>
            <person name="Martin F."/>
            <person name="Silar P."/>
            <person name="Natvig D.O."/>
            <person name="Lalanne C."/>
            <person name="Gautier V."/>
            <person name="Ament-Velasquez S.L."/>
            <person name="Kruys A."/>
            <person name="Hutchinson M.I."/>
            <person name="Powell A.J."/>
            <person name="Barry K."/>
            <person name="Miller A.N."/>
            <person name="Grigoriev I.V."/>
            <person name="Debuchy R."/>
            <person name="Gladieux P."/>
            <person name="Hiltunen Thoren M."/>
            <person name="Johannesson H."/>
        </authorList>
    </citation>
    <scope>NUCLEOTIDE SEQUENCE</scope>
    <source>
        <strain evidence="1">CBS 958.72</strain>
    </source>
</reference>
<organism evidence="1 2">
    <name type="scientific">Lasiosphaeria ovina</name>
    <dbReference type="NCBI Taxonomy" id="92902"/>
    <lineage>
        <taxon>Eukaryota</taxon>
        <taxon>Fungi</taxon>
        <taxon>Dikarya</taxon>
        <taxon>Ascomycota</taxon>
        <taxon>Pezizomycotina</taxon>
        <taxon>Sordariomycetes</taxon>
        <taxon>Sordariomycetidae</taxon>
        <taxon>Sordariales</taxon>
        <taxon>Lasiosphaeriaceae</taxon>
        <taxon>Lasiosphaeria</taxon>
    </lineage>
</organism>
<sequence>MVIKVPSGAVLTASAPGVTVISATSSTTFTFSTFDFVEFAGDQHEGWFAVSTPPDPSSSAFGHAIIEGDYASAYFEFRARSG</sequence>
<dbReference type="Proteomes" id="UP001287356">
    <property type="component" value="Unassembled WGS sequence"/>
</dbReference>
<gene>
    <name evidence="1" type="ORF">B0T24DRAFT_678183</name>
</gene>
<keyword evidence="2" id="KW-1185">Reference proteome</keyword>
<name>A0AAE0KK45_9PEZI</name>
<dbReference type="EMBL" id="JAULSN010000003">
    <property type="protein sequence ID" value="KAK3377345.1"/>
    <property type="molecule type" value="Genomic_DNA"/>
</dbReference>
<accession>A0AAE0KK45</accession>
<proteinExistence type="predicted"/>
<comment type="caution">
    <text evidence="1">The sequence shown here is derived from an EMBL/GenBank/DDBJ whole genome shotgun (WGS) entry which is preliminary data.</text>
</comment>
<dbReference type="AlphaFoldDB" id="A0AAE0KK45"/>
<reference evidence="1" key="2">
    <citation type="submission" date="2023-06" db="EMBL/GenBank/DDBJ databases">
        <authorList>
            <consortium name="Lawrence Berkeley National Laboratory"/>
            <person name="Haridas S."/>
            <person name="Hensen N."/>
            <person name="Bonometti L."/>
            <person name="Westerberg I."/>
            <person name="Brannstrom I.O."/>
            <person name="Guillou S."/>
            <person name="Cros-Aarteil S."/>
            <person name="Calhoun S."/>
            <person name="Kuo A."/>
            <person name="Mondo S."/>
            <person name="Pangilinan J."/>
            <person name="Riley R."/>
            <person name="Labutti K."/>
            <person name="Andreopoulos B."/>
            <person name="Lipzen A."/>
            <person name="Chen C."/>
            <person name="Yanf M."/>
            <person name="Daum C."/>
            <person name="Ng V."/>
            <person name="Clum A."/>
            <person name="Steindorff A."/>
            <person name="Ohm R."/>
            <person name="Martin F."/>
            <person name="Silar P."/>
            <person name="Natvig D."/>
            <person name="Lalanne C."/>
            <person name="Gautier V."/>
            <person name="Ament-Velasquez S.L."/>
            <person name="Kruys A."/>
            <person name="Hutchinson M.I."/>
            <person name="Powell A.J."/>
            <person name="Barry K."/>
            <person name="Miller A.N."/>
            <person name="Grigoriev I.V."/>
            <person name="Debuchy R."/>
            <person name="Gladieux P."/>
            <person name="Thoren M.H."/>
            <person name="Johannesson H."/>
        </authorList>
    </citation>
    <scope>NUCLEOTIDE SEQUENCE</scope>
    <source>
        <strain evidence="1">CBS 958.72</strain>
    </source>
</reference>
<protein>
    <submittedName>
        <fullName evidence="1">Uncharacterized protein</fullName>
    </submittedName>
</protein>
<evidence type="ECO:0000313" key="2">
    <source>
        <dbReference type="Proteomes" id="UP001287356"/>
    </source>
</evidence>
<evidence type="ECO:0000313" key="1">
    <source>
        <dbReference type="EMBL" id="KAK3377345.1"/>
    </source>
</evidence>